<evidence type="ECO:0000313" key="1">
    <source>
        <dbReference type="EMBL" id="KGN45964.1"/>
    </source>
</evidence>
<sequence length="105" mass="11614">MGIFGKKKGSGQLGTVRLFSSNSLEPKLLLPLKYFSLLPTAPISGFSLSRNDLAIVLAAWLPTTTQMKKNIMKKYERSRRRREGVALPSYIAGKPTIGIVSFWNG</sequence>
<dbReference type="Proteomes" id="UP000029981">
    <property type="component" value="Chromosome 6"/>
</dbReference>
<organism evidence="1 2">
    <name type="scientific">Cucumis sativus</name>
    <name type="common">Cucumber</name>
    <dbReference type="NCBI Taxonomy" id="3659"/>
    <lineage>
        <taxon>Eukaryota</taxon>
        <taxon>Viridiplantae</taxon>
        <taxon>Streptophyta</taxon>
        <taxon>Embryophyta</taxon>
        <taxon>Tracheophyta</taxon>
        <taxon>Spermatophyta</taxon>
        <taxon>Magnoliopsida</taxon>
        <taxon>eudicotyledons</taxon>
        <taxon>Gunneridae</taxon>
        <taxon>Pentapetalae</taxon>
        <taxon>rosids</taxon>
        <taxon>fabids</taxon>
        <taxon>Cucurbitales</taxon>
        <taxon>Cucurbitaceae</taxon>
        <taxon>Benincaseae</taxon>
        <taxon>Cucumis</taxon>
    </lineage>
</organism>
<reference evidence="1 2" key="3">
    <citation type="journal article" date="2010" name="BMC Genomics">
        <title>Transcriptome sequencing and comparative analysis of cucumber flowers with different sex types.</title>
        <authorList>
            <person name="Guo S."/>
            <person name="Zheng Y."/>
            <person name="Joung J.G."/>
            <person name="Liu S."/>
            <person name="Zhang Z."/>
            <person name="Crasta O.R."/>
            <person name="Sobral B.W."/>
            <person name="Xu Y."/>
            <person name="Huang S."/>
            <person name="Fei Z."/>
        </authorList>
    </citation>
    <scope>NUCLEOTIDE SEQUENCE [LARGE SCALE GENOMIC DNA]</scope>
    <source>
        <strain evidence="2">cv. 9930</strain>
    </source>
</reference>
<name>A0A0A0KAV6_CUCSA</name>
<reference evidence="1 2" key="4">
    <citation type="journal article" date="2011" name="BMC Genomics">
        <title>RNA-Seq improves annotation of protein-coding genes in the cucumber genome.</title>
        <authorList>
            <person name="Li Z."/>
            <person name="Zhang Z."/>
            <person name="Yan P."/>
            <person name="Huang S."/>
            <person name="Fei Z."/>
            <person name="Lin K."/>
        </authorList>
    </citation>
    <scope>NUCLEOTIDE SEQUENCE [LARGE SCALE GENOMIC DNA]</scope>
    <source>
        <strain evidence="2">cv. 9930</strain>
    </source>
</reference>
<gene>
    <name evidence="1" type="ORF">Csa_6G040040</name>
</gene>
<dbReference type="EMBL" id="CM002927">
    <property type="protein sequence ID" value="KGN45964.1"/>
    <property type="molecule type" value="Genomic_DNA"/>
</dbReference>
<keyword evidence="2" id="KW-1185">Reference proteome</keyword>
<reference evidence="1 2" key="1">
    <citation type="journal article" date="2009" name="Nat. Genet.">
        <title>The genome of the cucumber, Cucumis sativus L.</title>
        <authorList>
            <person name="Huang S."/>
            <person name="Li R."/>
            <person name="Zhang Z."/>
            <person name="Li L."/>
            <person name="Gu X."/>
            <person name="Fan W."/>
            <person name="Lucas W.J."/>
            <person name="Wang X."/>
            <person name="Xie B."/>
            <person name="Ni P."/>
            <person name="Ren Y."/>
            <person name="Zhu H."/>
            <person name="Li J."/>
            <person name="Lin K."/>
            <person name="Jin W."/>
            <person name="Fei Z."/>
            <person name="Li G."/>
            <person name="Staub J."/>
            <person name="Kilian A."/>
            <person name="van der Vossen E.A."/>
            <person name="Wu Y."/>
            <person name="Guo J."/>
            <person name="He J."/>
            <person name="Jia Z."/>
            <person name="Ren Y."/>
            <person name="Tian G."/>
            <person name="Lu Y."/>
            <person name="Ruan J."/>
            <person name="Qian W."/>
            <person name="Wang M."/>
            <person name="Huang Q."/>
            <person name="Li B."/>
            <person name="Xuan Z."/>
            <person name="Cao J."/>
            <person name="Asan"/>
            <person name="Wu Z."/>
            <person name="Zhang J."/>
            <person name="Cai Q."/>
            <person name="Bai Y."/>
            <person name="Zhao B."/>
            <person name="Han Y."/>
            <person name="Li Y."/>
            <person name="Li X."/>
            <person name="Wang S."/>
            <person name="Shi Q."/>
            <person name="Liu S."/>
            <person name="Cho W.K."/>
            <person name="Kim J.Y."/>
            <person name="Xu Y."/>
            <person name="Heller-Uszynska K."/>
            <person name="Miao H."/>
            <person name="Cheng Z."/>
            <person name="Zhang S."/>
            <person name="Wu J."/>
            <person name="Yang Y."/>
            <person name="Kang H."/>
            <person name="Li M."/>
            <person name="Liang H."/>
            <person name="Ren X."/>
            <person name="Shi Z."/>
            <person name="Wen M."/>
            <person name="Jian M."/>
            <person name="Yang H."/>
            <person name="Zhang G."/>
            <person name="Yang Z."/>
            <person name="Chen R."/>
            <person name="Liu S."/>
            <person name="Li J."/>
            <person name="Ma L."/>
            <person name="Liu H."/>
            <person name="Zhou Y."/>
            <person name="Zhao J."/>
            <person name="Fang X."/>
            <person name="Li G."/>
            <person name="Fang L."/>
            <person name="Li Y."/>
            <person name="Liu D."/>
            <person name="Zheng H."/>
            <person name="Zhang Y."/>
            <person name="Qin N."/>
            <person name="Li Z."/>
            <person name="Yang G."/>
            <person name="Yang S."/>
            <person name="Bolund L."/>
            <person name="Kristiansen K."/>
            <person name="Zheng H."/>
            <person name="Li S."/>
            <person name="Zhang X."/>
            <person name="Yang H."/>
            <person name="Wang J."/>
            <person name="Sun R."/>
            <person name="Zhang B."/>
            <person name="Jiang S."/>
            <person name="Wang J."/>
            <person name="Du Y."/>
            <person name="Li S."/>
        </authorList>
    </citation>
    <scope>NUCLEOTIDE SEQUENCE [LARGE SCALE GENOMIC DNA]</scope>
    <source>
        <strain evidence="2">cv. 9930</strain>
    </source>
</reference>
<reference evidence="1 2" key="2">
    <citation type="journal article" date="2009" name="PLoS ONE">
        <title>An integrated genetic and cytogenetic map of the cucumber genome.</title>
        <authorList>
            <person name="Ren Y."/>
            <person name="Zhang Z."/>
            <person name="Liu J."/>
            <person name="Staub J.E."/>
            <person name="Han Y."/>
            <person name="Cheng Z."/>
            <person name="Li X."/>
            <person name="Lu J."/>
            <person name="Miao H."/>
            <person name="Kang H."/>
            <person name="Xie B."/>
            <person name="Gu X."/>
            <person name="Wang X."/>
            <person name="Du Y."/>
            <person name="Jin W."/>
            <person name="Huang S."/>
        </authorList>
    </citation>
    <scope>NUCLEOTIDE SEQUENCE [LARGE SCALE GENOMIC DNA]</scope>
    <source>
        <strain evidence="2">cv. 9930</strain>
    </source>
</reference>
<proteinExistence type="predicted"/>
<dbReference type="Gramene" id="KGN45964">
    <property type="protein sequence ID" value="KGN45964"/>
    <property type="gene ID" value="Csa_6G040040"/>
</dbReference>
<protein>
    <submittedName>
        <fullName evidence="1">Uncharacterized protein</fullName>
    </submittedName>
</protein>
<dbReference type="AlphaFoldDB" id="A0A0A0KAV6"/>
<accession>A0A0A0KAV6</accession>
<evidence type="ECO:0000313" key="2">
    <source>
        <dbReference type="Proteomes" id="UP000029981"/>
    </source>
</evidence>